<comment type="caution">
    <text evidence="2">The sequence shown here is derived from an EMBL/GenBank/DDBJ whole genome shotgun (WGS) entry which is preliminary data.</text>
</comment>
<protein>
    <submittedName>
        <fullName evidence="2">Uncharacterized protein</fullName>
    </submittedName>
</protein>
<evidence type="ECO:0000256" key="1">
    <source>
        <dbReference type="SAM" id="MobiDB-lite"/>
    </source>
</evidence>
<feature type="compositionally biased region" description="Basic and acidic residues" evidence="1">
    <location>
        <begin position="621"/>
        <end position="633"/>
    </location>
</feature>
<feature type="region of interest" description="Disordered" evidence="1">
    <location>
        <begin position="727"/>
        <end position="755"/>
    </location>
</feature>
<dbReference type="Proteomes" id="UP001438707">
    <property type="component" value="Unassembled WGS sequence"/>
</dbReference>
<evidence type="ECO:0000313" key="2">
    <source>
        <dbReference type="EMBL" id="KAK9822538.1"/>
    </source>
</evidence>
<feature type="region of interest" description="Disordered" evidence="1">
    <location>
        <begin position="465"/>
        <end position="490"/>
    </location>
</feature>
<proteinExistence type="predicted"/>
<evidence type="ECO:0000313" key="3">
    <source>
        <dbReference type="Proteomes" id="UP001438707"/>
    </source>
</evidence>
<sequence>MQRPGRRRREQTGWKAAVWSPTALLSCLAGGLAAVLLIRLSSLPADSSQARDGLEGWGLVGLSDSWQEGGKSSGAGRRGGLQEEAAAGSGYTEAGHYSIFGGHGYPAAAADAAGGLRLRPGIAAANFSTPNEAAEMLAANPNAFAAKQSPKVDGQTAAASLDGVKDGAAALPEVDEDEPKDPLAEQPKAPPLEALFKPRCLGAPNPWDPRPQFPPPGTPSPPPPPPSPERKAAEDDSWYLSDSKAGKLEILADGSSTAAETTKQQRTTEDQIAVLRTRLAQQQMLLTEAGAATRKVVNSLQTSAEQGQDFSNGVNAVDASEAAAAAARLQQAAQDVAVTQQQLALLEVGGESGQQMGRLIGKADADMAQKVASQRQQQVQSAYGNPINPITLELALANTQRRGSGGLHADLQSTLQQEAASADRNPIQPITLELGAAGTQHRASDGVRAADAQTNQQPLPLQQHELIQQQQQQQQQDGVQSESLASQDTYNADASEMTLREGGPQDQAVAQYTPGKDVSGLQAKEVANKEDAGTSLPAENRLEDSSAEGSQASRVAAGLATEEVNMKPIWRGFGDATAKALVQSRSLVQPDQQQQQLQQGQLLDQASQSNFDMPHGSAAGAEHRHQQMGERQIDEPADQQVDVHRHLLDNTHSRPTAAGTGRVQEVGGLQQEGPSRHLMASTHTTHPAAGTPEVQEVGARDAAEWVAELISAARVVPALEESSRFSLWHGRSPPPDQVSLPESAQLAGCGDNSVGAPRTRSERLLADCLQNMTACNATYEQLQAAAAAVPSMRMLTSTHPACLMLHSNTSLEACRQLSIVNPISLQATSCSSKLSILNPISLQATSCSSKGGCGMDVSKVPIPYGDMEENYISCAVVAPAAANGLAGQGTGPSIDAHEAVLRFDGKSSDSSGMSESIESAESIGTATALRFVSRGYAQELADGQVAEESLASSHLIFWDSAAWPLMPSVHARYPEASLHIPSSALVRWQAVIMHQMRADLARLGLGPFACNGPGAASQLLSEAMQGVLLASLLCPSVNTFGLRPLEISGVGSEASQSRLQAAALQLMYLASSADICAA</sequence>
<dbReference type="PROSITE" id="PS51257">
    <property type="entry name" value="PROKAR_LIPOPROTEIN"/>
    <property type="match status" value="1"/>
</dbReference>
<feature type="region of interest" description="Disordered" evidence="1">
    <location>
        <begin position="608"/>
        <end position="633"/>
    </location>
</feature>
<feature type="region of interest" description="Disordered" evidence="1">
    <location>
        <begin position="173"/>
        <end position="239"/>
    </location>
</feature>
<dbReference type="AlphaFoldDB" id="A0AAW1QMQ6"/>
<name>A0AAW1QMQ6_9CHLO</name>
<feature type="compositionally biased region" description="Pro residues" evidence="1">
    <location>
        <begin position="206"/>
        <end position="227"/>
    </location>
</feature>
<feature type="region of interest" description="Disordered" evidence="1">
    <location>
        <begin position="527"/>
        <end position="554"/>
    </location>
</feature>
<accession>A0AAW1QMQ6</accession>
<gene>
    <name evidence="2" type="ORF">WJX74_002051</name>
</gene>
<organism evidence="2 3">
    <name type="scientific">Apatococcus lobatus</name>
    <dbReference type="NCBI Taxonomy" id="904363"/>
    <lineage>
        <taxon>Eukaryota</taxon>
        <taxon>Viridiplantae</taxon>
        <taxon>Chlorophyta</taxon>
        <taxon>core chlorophytes</taxon>
        <taxon>Trebouxiophyceae</taxon>
        <taxon>Chlorellales</taxon>
        <taxon>Chlorellaceae</taxon>
        <taxon>Apatococcus</taxon>
    </lineage>
</organism>
<dbReference type="EMBL" id="JALJOS010000031">
    <property type="protein sequence ID" value="KAK9822538.1"/>
    <property type="molecule type" value="Genomic_DNA"/>
</dbReference>
<keyword evidence="3" id="KW-1185">Reference proteome</keyword>
<dbReference type="Gene3D" id="3.90.1480.20">
    <property type="entry name" value="Glycosyl transferase family 29"/>
    <property type="match status" value="1"/>
</dbReference>
<feature type="compositionally biased region" description="Low complexity" evidence="1">
    <location>
        <begin position="465"/>
        <end position="476"/>
    </location>
</feature>
<feature type="region of interest" description="Disordered" evidence="1">
    <location>
        <begin position="670"/>
        <end position="694"/>
    </location>
</feature>
<feature type="compositionally biased region" description="Polar residues" evidence="1">
    <location>
        <begin position="477"/>
        <end position="490"/>
    </location>
</feature>
<dbReference type="InterPro" id="IPR038578">
    <property type="entry name" value="GT29-like_sf"/>
</dbReference>
<reference evidence="2 3" key="1">
    <citation type="journal article" date="2024" name="Nat. Commun.">
        <title>Phylogenomics reveals the evolutionary origins of lichenization in chlorophyte algae.</title>
        <authorList>
            <person name="Puginier C."/>
            <person name="Libourel C."/>
            <person name="Otte J."/>
            <person name="Skaloud P."/>
            <person name="Haon M."/>
            <person name="Grisel S."/>
            <person name="Petersen M."/>
            <person name="Berrin J.G."/>
            <person name="Delaux P.M."/>
            <person name="Dal Grande F."/>
            <person name="Keller J."/>
        </authorList>
    </citation>
    <scope>NUCLEOTIDE SEQUENCE [LARGE SCALE GENOMIC DNA]</scope>
    <source>
        <strain evidence="2 3">SAG 2145</strain>
    </source>
</reference>